<reference evidence="2 3" key="1">
    <citation type="journal article" date="1979" name="Int. J. Syst. Evol. Microbiol.">
        <title>Bacillus globisporus subsp. marinus subsp. nov.</title>
        <authorList>
            <person name="Liu H."/>
        </authorList>
    </citation>
    <scope>NUCLEOTIDE SEQUENCE [LARGE SCALE GENOMIC DNA]</scope>
    <source>
        <strain evidence="2 3">DSM 1297</strain>
    </source>
</reference>
<dbReference type="Proteomes" id="UP001556040">
    <property type="component" value="Unassembled WGS sequence"/>
</dbReference>
<organism evidence="2 3">
    <name type="scientific">Jeotgalibacillus marinus</name>
    <dbReference type="NCBI Taxonomy" id="86667"/>
    <lineage>
        <taxon>Bacteria</taxon>
        <taxon>Bacillati</taxon>
        <taxon>Bacillota</taxon>
        <taxon>Bacilli</taxon>
        <taxon>Bacillales</taxon>
        <taxon>Caryophanaceae</taxon>
        <taxon>Jeotgalibacillus</taxon>
    </lineage>
</organism>
<gene>
    <name evidence="2" type="ORF">AB1471_01270</name>
</gene>
<name>A0ABV3PZG1_9BACL</name>
<evidence type="ECO:0008006" key="4">
    <source>
        <dbReference type="Google" id="ProtNLM"/>
    </source>
</evidence>
<keyword evidence="1" id="KW-0812">Transmembrane</keyword>
<protein>
    <recommendedName>
        <fullName evidence="4">Resolvase HTH domain-containing protein</fullName>
    </recommendedName>
</protein>
<proteinExistence type="predicted"/>
<evidence type="ECO:0000313" key="3">
    <source>
        <dbReference type="Proteomes" id="UP001556040"/>
    </source>
</evidence>
<keyword evidence="1" id="KW-0472">Membrane</keyword>
<evidence type="ECO:0000313" key="2">
    <source>
        <dbReference type="EMBL" id="MEW9500424.1"/>
    </source>
</evidence>
<dbReference type="RefSeq" id="WP_367777706.1">
    <property type="nucleotide sequence ID" value="NZ_JBFMIA010000001.1"/>
</dbReference>
<dbReference type="EMBL" id="JBFMIA010000001">
    <property type="protein sequence ID" value="MEW9500424.1"/>
    <property type="molecule type" value="Genomic_DNA"/>
</dbReference>
<comment type="caution">
    <text evidence="2">The sequence shown here is derived from an EMBL/GenBank/DDBJ whole genome shotgun (WGS) entry which is preliminary data.</text>
</comment>
<keyword evidence="3" id="KW-1185">Reference proteome</keyword>
<feature type="transmembrane region" description="Helical" evidence="1">
    <location>
        <begin position="6"/>
        <end position="22"/>
    </location>
</feature>
<evidence type="ECO:0000256" key="1">
    <source>
        <dbReference type="SAM" id="Phobius"/>
    </source>
</evidence>
<keyword evidence="1" id="KW-1133">Transmembrane helix</keyword>
<accession>A0ABV3PZG1</accession>
<sequence>MELAAMIVSGLAIFLFILSFFFKDRSKVNQQEIEDVSMDLYQELYQLKKRVKIVEEEIMVDTPLLTSHKIGTNVKPKSKKPVNEIILNQVLSLHKQGFSIDQIVTRSSLSKEDVNNIIKTRS</sequence>